<keyword evidence="3" id="KW-0808">Transferase</keyword>
<evidence type="ECO:0000256" key="3">
    <source>
        <dbReference type="ARBA" id="ARBA00022679"/>
    </source>
</evidence>
<dbReference type="GO" id="GO:0061809">
    <property type="term" value="F:NAD+ nucleosidase activity, cyclic ADP-ribose generating"/>
    <property type="evidence" value="ECO:0007669"/>
    <property type="project" value="UniProtKB-EC"/>
</dbReference>
<evidence type="ECO:0000256" key="4">
    <source>
        <dbReference type="ARBA" id="ARBA00022801"/>
    </source>
</evidence>
<sequence length="256" mass="28655">MCSRRTCVILGVIGVLLGVIITVTVVLTLPLKRTFIRRCELFPGYDCENLWSVFQQAYVGKDPCNVPMEAYDPLIAAAPFKPACNRMMFWSKTKDLVQDFIKKRGCFLTLEKTLLGSVLDDLSWCGEEGSSETFKRFCRRKCENNPVGSFWRRASAAFADVACGDVTTVLSGDIETPFDPKSIFGSIELKRFKSPRVRSLKIVLVSRKKALSNCMNPSFQDLQKELGPGITYSCTEMTESQFNECSSAPETCGPCW</sequence>
<proteinExistence type="inferred from homology"/>
<dbReference type="EC" id="3.2.2.6" evidence="2"/>
<comment type="similarity">
    <text evidence="1">Belongs to the ADP-ribosyl cyclase family.</text>
</comment>
<evidence type="ECO:0000313" key="9">
    <source>
        <dbReference type="Proteomes" id="UP001153269"/>
    </source>
</evidence>
<dbReference type="GO" id="GO:0016740">
    <property type="term" value="F:transferase activity"/>
    <property type="evidence" value="ECO:0007669"/>
    <property type="project" value="UniProtKB-KW"/>
</dbReference>
<dbReference type="InterPro" id="IPR003193">
    <property type="entry name" value="ADP-ribosyl_cyclase"/>
</dbReference>
<keyword evidence="4" id="KW-0378">Hydrolase</keyword>
<feature type="transmembrane region" description="Helical" evidence="7">
    <location>
        <begin position="7"/>
        <end position="31"/>
    </location>
</feature>
<accession>A0A9N7Z1R8</accession>
<dbReference type="PANTHER" id="PTHR10912">
    <property type="entry name" value="ADP-RIBOSYL CYCLASE"/>
    <property type="match status" value="1"/>
</dbReference>
<dbReference type="AlphaFoldDB" id="A0A9N7Z1R8"/>
<evidence type="ECO:0000256" key="7">
    <source>
        <dbReference type="SAM" id="Phobius"/>
    </source>
</evidence>
<dbReference type="PANTHER" id="PTHR10912:SF9">
    <property type="entry name" value="ADP-RIBOSYL CYCLASE_CYCLIC ADP-RIBOSE HYDROLASE"/>
    <property type="match status" value="1"/>
</dbReference>
<keyword evidence="9" id="KW-1185">Reference proteome</keyword>
<keyword evidence="7" id="KW-0472">Membrane</keyword>
<gene>
    <name evidence="8" type="ORF">PLEPLA_LOCUS40238</name>
</gene>
<name>A0A9N7Z1R8_PLEPL</name>
<comment type="caution">
    <text evidence="8">The sequence shown here is derived from an EMBL/GenBank/DDBJ whole genome shotgun (WGS) entry which is preliminary data.</text>
</comment>
<keyword evidence="6" id="KW-1015">Disulfide bond</keyword>
<evidence type="ECO:0000256" key="5">
    <source>
        <dbReference type="ARBA" id="ARBA00023027"/>
    </source>
</evidence>
<evidence type="ECO:0000256" key="1">
    <source>
        <dbReference type="ARBA" id="ARBA00005406"/>
    </source>
</evidence>
<dbReference type="Pfam" id="PF02267">
    <property type="entry name" value="Rib_hydrolayse"/>
    <property type="match status" value="1"/>
</dbReference>
<dbReference type="Gene3D" id="1.20.82.10">
    <property type="entry name" value="ADP Ribosyl Cyclase, Chain A, domain 1"/>
    <property type="match status" value="1"/>
</dbReference>
<dbReference type="GO" id="GO:0016849">
    <property type="term" value="F:phosphorus-oxygen lyase activity"/>
    <property type="evidence" value="ECO:0007669"/>
    <property type="project" value="TreeGrafter"/>
</dbReference>
<dbReference type="Proteomes" id="UP001153269">
    <property type="component" value="Unassembled WGS sequence"/>
</dbReference>
<evidence type="ECO:0000313" key="8">
    <source>
        <dbReference type="EMBL" id="CAB1452488.1"/>
    </source>
</evidence>
<dbReference type="GO" id="GO:0005886">
    <property type="term" value="C:plasma membrane"/>
    <property type="evidence" value="ECO:0007669"/>
    <property type="project" value="TreeGrafter"/>
</dbReference>
<dbReference type="Gene3D" id="3.40.50.720">
    <property type="entry name" value="NAD(P)-binding Rossmann-like Domain"/>
    <property type="match status" value="1"/>
</dbReference>
<evidence type="ECO:0000256" key="6">
    <source>
        <dbReference type="ARBA" id="ARBA00023157"/>
    </source>
</evidence>
<dbReference type="GO" id="GO:0030890">
    <property type="term" value="P:positive regulation of B cell proliferation"/>
    <property type="evidence" value="ECO:0007669"/>
    <property type="project" value="TreeGrafter"/>
</dbReference>
<dbReference type="EMBL" id="CADEAL010004130">
    <property type="protein sequence ID" value="CAB1452488.1"/>
    <property type="molecule type" value="Genomic_DNA"/>
</dbReference>
<keyword evidence="7" id="KW-1133">Transmembrane helix</keyword>
<reference evidence="8" key="1">
    <citation type="submission" date="2020-03" db="EMBL/GenBank/DDBJ databases">
        <authorList>
            <person name="Weist P."/>
        </authorList>
    </citation>
    <scope>NUCLEOTIDE SEQUENCE</scope>
</reference>
<organism evidence="8 9">
    <name type="scientific">Pleuronectes platessa</name>
    <name type="common">European plaice</name>
    <dbReference type="NCBI Taxonomy" id="8262"/>
    <lineage>
        <taxon>Eukaryota</taxon>
        <taxon>Metazoa</taxon>
        <taxon>Chordata</taxon>
        <taxon>Craniata</taxon>
        <taxon>Vertebrata</taxon>
        <taxon>Euteleostomi</taxon>
        <taxon>Actinopterygii</taxon>
        <taxon>Neopterygii</taxon>
        <taxon>Teleostei</taxon>
        <taxon>Neoteleostei</taxon>
        <taxon>Acanthomorphata</taxon>
        <taxon>Carangaria</taxon>
        <taxon>Pleuronectiformes</taxon>
        <taxon>Pleuronectoidei</taxon>
        <taxon>Pleuronectidae</taxon>
        <taxon>Pleuronectes</taxon>
    </lineage>
</organism>
<evidence type="ECO:0000256" key="2">
    <source>
        <dbReference type="ARBA" id="ARBA00011982"/>
    </source>
</evidence>
<dbReference type="SUPFAM" id="SSF52309">
    <property type="entry name" value="N-(deoxy)ribosyltransferase-like"/>
    <property type="match status" value="1"/>
</dbReference>
<keyword evidence="5" id="KW-0520">NAD</keyword>
<protein>
    <recommendedName>
        <fullName evidence="2">ADP-ribosyl cyclase/cyclic ADP-ribose hydrolase</fullName>
        <ecNumber evidence="2">3.2.2.6</ecNumber>
    </recommendedName>
</protein>
<keyword evidence="7" id="KW-0812">Transmembrane</keyword>